<feature type="domain" description="SPOR" evidence="2">
    <location>
        <begin position="168"/>
        <end position="245"/>
    </location>
</feature>
<feature type="region of interest" description="Disordered" evidence="1">
    <location>
        <begin position="1"/>
        <end position="22"/>
    </location>
</feature>
<protein>
    <recommendedName>
        <fullName evidence="2">SPOR domain-containing protein</fullName>
    </recommendedName>
</protein>
<dbReference type="InterPro" id="IPR007730">
    <property type="entry name" value="SPOR-like_dom"/>
</dbReference>
<evidence type="ECO:0000256" key="1">
    <source>
        <dbReference type="SAM" id="MobiDB-lite"/>
    </source>
</evidence>
<dbReference type="PROSITE" id="PS51724">
    <property type="entry name" value="SPOR"/>
    <property type="match status" value="1"/>
</dbReference>
<dbReference type="EMBL" id="BAABKE010000003">
    <property type="protein sequence ID" value="GAA5099017.1"/>
    <property type="molecule type" value="Genomic_DNA"/>
</dbReference>
<comment type="caution">
    <text evidence="3">The sequence shown here is derived from an EMBL/GenBank/DDBJ whole genome shotgun (WGS) entry which is preliminary data.</text>
</comment>
<dbReference type="Proteomes" id="UP001500631">
    <property type="component" value="Unassembled WGS sequence"/>
</dbReference>
<dbReference type="Gene3D" id="3.30.70.1070">
    <property type="entry name" value="Sporulation related repeat"/>
    <property type="match status" value="1"/>
</dbReference>
<reference evidence="4" key="1">
    <citation type="journal article" date="2019" name="Int. J. Syst. Evol. Microbiol.">
        <title>The Global Catalogue of Microorganisms (GCM) 10K type strain sequencing project: providing services to taxonomists for standard genome sequencing and annotation.</title>
        <authorList>
            <consortium name="The Broad Institute Genomics Platform"/>
            <consortium name="The Broad Institute Genome Sequencing Center for Infectious Disease"/>
            <person name="Wu L."/>
            <person name="Ma J."/>
        </authorList>
    </citation>
    <scope>NUCLEOTIDE SEQUENCE [LARGE SCALE GENOMIC DNA]</scope>
    <source>
        <strain evidence="4">JCM 18424</strain>
    </source>
</reference>
<keyword evidence="4" id="KW-1185">Reference proteome</keyword>
<evidence type="ECO:0000259" key="2">
    <source>
        <dbReference type="PROSITE" id="PS51724"/>
    </source>
</evidence>
<accession>A0ABP9MSG6</accession>
<organism evidence="3 4">
    <name type="scientific">Wohlfahrtiimonas larvae</name>
    <dbReference type="NCBI Taxonomy" id="1157986"/>
    <lineage>
        <taxon>Bacteria</taxon>
        <taxon>Pseudomonadati</taxon>
        <taxon>Pseudomonadota</taxon>
        <taxon>Gammaproteobacteria</taxon>
        <taxon>Cardiobacteriales</taxon>
        <taxon>Ignatzschineriaceae</taxon>
        <taxon>Wohlfahrtiimonas</taxon>
    </lineage>
</organism>
<name>A0ABP9MSG6_9GAMM</name>
<evidence type="ECO:0000313" key="4">
    <source>
        <dbReference type="Proteomes" id="UP001500631"/>
    </source>
</evidence>
<proteinExistence type="predicted"/>
<gene>
    <name evidence="3" type="ORF">GCM10023338_12090</name>
</gene>
<dbReference type="Pfam" id="PF05036">
    <property type="entry name" value="SPOR"/>
    <property type="match status" value="1"/>
</dbReference>
<dbReference type="SUPFAM" id="SSF110997">
    <property type="entry name" value="Sporulation related repeat"/>
    <property type="match status" value="1"/>
</dbReference>
<dbReference type="RefSeq" id="WP_077924980.1">
    <property type="nucleotide sequence ID" value="NZ_BAABKE010000003.1"/>
</dbReference>
<dbReference type="InterPro" id="IPR036680">
    <property type="entry name" value="SPOR-like_sf"/>
</dbReference>
<sequence>MAKKYSQAKRQRNPFAKKHPNSKKNRITTSVVVILFLGLCVSAVASYFSNKGKETPVPKINKAANIKDAHPKRVVKPLSDEDFKGAKEYNFYTQLEERSLILGEEDRFGGIPLDNIHEPPKINLESASQSVATTKKAQNNDFVIAPLILESSQQKNTEPSTSMIKPVAKSEGNISLQVGSFTARKEAEKHQAFLAKYGFTAKIQQGKNQAQQDIYRVRIGGFSQKEVSAVKKRLGTLGVSYFEVK</sequence>
<evidence type="ECO:0000313" key="3">
    <source>
        <dbReference type="EMBL" id="GAA5099017.1"/>
    </source>
</evidence>